<dbReference type="OrthoDB" id="7059672at2"/>
<dbReference type="NCBIfam" id="NF038126">
    <property type="entry name" value="PEP_CTERM_FxDxF"/>
    <property type="match status" value="1"/>
</dbReference>
<dbReference type="Pfam" id="PF07589">
    <property type="entry name" value="PEP-CTERM"/>
    <property type="match status" value="1"/>
</dbReference>
<proteinExistence type="predicted"/>
<feature type="signal peptide" evidence="1">
    <location>
        <begin position="1"/>
        <end position="23"/>
    </location>
</feature>
<dbReference type="NCBIfam" id="TIGR02595">
    <property type="entry name" value="PEP_CTERM"/>
    <property type="match status" value="1"/>
</dbReference>
<organism evidence="3 4">
    <name type="scientific">Nitrosomonas ureae</name>
    <dbReference type="NCBI Taxonomy" id="44577"/>
    <lineage>
        <taxon>Bacteria</taxon>
        <taxon>Pseudomonadati</taxon>
        <taxon>Pseudomonadota</taxon>
        <taxon>Betaproteobacteria</taxon>
        <taxon>Nitrosomonadales</taxon>
        <taxon>Nitrosomonadaceae</taxon>
        <taxon>Nitrosomonas</taxon>
    </lineage>
</organism>
<accession>A0A1H9GC96</accession>
<dbReference type="EMBL" id="FOFX01000060">
    <property type="protein sequence ID" value="SEQ47687.1"/>
    <property type="molecule type" value="Genomic_DNA"/>
</dbReference>
<keyword evidence="1" id="KW-0732">Signal</keyword>
<sequence length="199" mass="20608">MIRKLTLSIIAAGFLICGGAVQAASYQFGQLLAGNGPANPYFADLEIIDNGGGNWTFTLSALDLNTIFGSSSFIGSMAIDGVKPTSISTDAAGGVTAVSLKNGGGPGGIYDFRYDMINPKNDKLTGLESVTWHVGGLGSIALPGFNGEMALHVQGIGSNGNSAWYVATSPVPEPETYAMLLAGLGLIGFMVRRRKESVI</sequence>
<feature type="chain" id="PRO_5010384566" evidence="1">
    <location>
        <begin position="24"/>
        <end position="199"/>
    </location>
</feature>
<dbReference type="NCBIfam" id="NF035944">
    <property type="entry name" value="PEPxxWA-CTERM"/>
    <property type="match status" value="1"/>
</dbReference>
<gene>
    <name evidence="3" type="ORF">SAMN05421510_10606</name>
</gene>
<evidence type="ECO:0000256" key="1">
    <source>
        <dbReference type="SAM" id="SignalP"/>
    </source>
</evidence>
<protein>
    <submittedName>
        <fullName evidence="3">PEP-CTERM protein-sorting domain-containing protein</fullName>
    </submittedName>
</protein>
<evidence type="ECO:0000313" key="3">
    <source>
        <dbReference type="EMBL" id="SEQ47687.1"/>
    </source>
</evidence>
<feature type="domain" description="Ice-binding protein C-terminal" evidence="2">
    <location>
        <begin position="170"/>
        <end position="194"/>
    </location>
</feature>
<reference evidence="3 4" key="1">
    <citation type="submission" date="2016-10" db="EMBL/GenBank/DDBJ databases">
        <authorList>
            <person name="de Groot N.N."/>
        </authorList>
    </citation>
    <scope>NUCLEOTIDE SEQUENCE [LARGE SCALE GENOMIC DNA]</scope>
    <source>
        <strain evidence="3 4">Nm9</strain>
    </source>
</reference>
<name>A0A1H9GC96_9PROT</name>
<dbReference type="InterPro" id="IPR013424">
    <property type="entry name" value="Ice-binding_C"/>
</dbReference>
<evidence type="ECO:0000259" key="2">
    <source>
        <dbReference type="Pfam" id="PF07589"/>
    </source>
</evidence>
<dbReference type="AlphaFoldDB" id="A0A1H9GC96"/>
<evidence type="ECO:0000313" key="4">
    <source>
        <dbReference type="Proteomes" id="UP000181998"/>
    </source>
</evidence>
<dbReference type="Proteomes" id="UP000181998">
    <property type="component" value="Unassembled WGS sequence"/>
</dbReference>
<dbReference type="RefSeq" id="WP_074722307.1">
    <property type="nucleotide sequence ID" value="NZ_FOFX01000060.1"/>
</dbReference>